<evidence type="ECO:0000256" key="1">
    <source>
        <dbReference type="ARBA" id="ARBA00022490"/>
    </source>
</evidence>
<accession>A0A5S5BNU7</accession>
<evidence type="ECO:0000256" key="2">
    <source>
        <dbReference type="ARBA" id="ARBA00022705"/>
    </source>
</evidence>
<gene>
    <name evidence="7" type="ORF">BCM02_12111</name>
</gene>
<keyword evidence="4" id="KW-0862">Zinc</keyword>
<dbReference type="AlphaFoldDB" id="A0A5S5BNU7"/>
<keyword evidence="1" id="KW-0963">Cytoplasm</keyword>
<keyword evidence="8" id="KW-1185">Reference proteome</keyword>
<evidence type="ECO:0000256" key="5">
    <source>
        <dbReference type="ARBA" id="ARBA00022880"/>
    </source>
</evidence>
<keyword evidence="5" id="KW-0236">DNA replication inhibitor</keyword>
<organism evidence="7 8">
    <name type="scientific">Paenibacillus methanolicus</name>
    <dbReference type="NCBI Taxonomy" id="582686"/>
    <lineage>
        <taxon>Bacteria</taxon>
        <taxon>Bacillati</taxon>
        <taxon>Bacillota</taxon>
        <taxon>Bacilli</taxon>
        <taxon>Bacillales</taxon>
        <taxon>Paenibacillaceae</taxon>
        <taxon>Paenibacillus</taxon>
    </lineage>
</organism>
<dbReference type="Pfam" id="PF06156">
    <property type="entry name" value="YabA"/>
    <property type="match status" value="2"/>
</dbReference>
<sequence length="142" mass="15919">MNKNDLFNQMDELEKKSLAFHQELGSMKQQIKALLEENKRLTIENQQLRKVLKRETGAHTGTPQPRKQTPAPVAVNVAAAPASRAQQTELPLALPIDQAAAVGEGHDNLARLYHEGFHICNVYYGHLRTEGDCLFCLSFLNK</sequence>
<dbReference type="GO" id="GO:0006260">
    <property type="term" value="P:DNA replication"/>
    <property type="evidence" value="ECO:0007669"/>
    <property type="project" value="UniProtKB-KW"/>
</dbReference>
<dbReference type="SUPFAM" id="SSF58026">
    <property type="entry name" value="Delta-sleep-inducing peptide immunoreactive peptide"/>
    <property type="match status" value="1"/>
</dbReference>
<name>A0A5S5BNU7_9BACL</name>
<dbReference type="GO" id="GO:0046872">
    <property type="term" value="F:metal ion binding"/>
    <property type="evidence" value="ECO:0007669"/>
    <property type="project" value="UniProtKB-KW"/>
</dbReference>
<dbReference type="PIRSF" id="PIRSF021439">
    <property type="entry name" value="DUF972"/>
    <property type="match status" value="1"/>
</dbReference>
<dbReference type="OrthoDB" id="2112130at2"/>
<dbReference type="RefSeq" id="WP_148933532.1">
    <property type="nucleotide sequence ID" value="NZ_VNHS01000021.1"/>
</dbReference>
<comment type="caution">
    <text evidence="7">The sequence shown here is derived from an EMBL/GenBank/DDBJ whole genome shotgun (WGS) entry which is preliminary data.</text>
</comment>
<evidence type="ECO:0000256" key="3">
    <source>
        <dbReference type="ARBA" id="ARBA00022723"/>
    </source>
</evidence>
<protein>
    <submittedName>
        <fullName evidence="7">Regulator of replication initiation timing</fullName>
    </submittedName>
</protein>
<evidence type="ECO:0000256" key="6">
    <source>
        <dbReference type="SAM" id="MobiDB-lite"/>
    </source>
</evidence>
<evidence type="ECO:0000256" key="4">
    <source>
        <dbReference type="ARBA" id="ARBA00022833"/>
    </source>
</evidence>
<evidence type="ECO:0000313" key="7">
    <source>
        <dbReference type="EMBL" id="TYP67976.1"/>
    </source>
</evidence>
<evidence type="ECO:0000313" key="8">
    <source>
        <dbReference type="Proteomes" id="UP000323257"/>
    </source>
</evidence>
<dbReference type="EMBL" id="VNHS01000021">
    <property type="protein sequence ID" value="TYP67976.1"/>
    <property type="molecule type" value="Genomic_DNA"/>
</dbReference>
<dbReference type="Proteomes" id="UP000323257">
    <property type="component" value="Unassembled WGS sequence"/>
</dbReference>
<dbReference type="InterPro" id="IPR010377">
    <property type="entry name" value="YabA"/>
</dbReference>
<keyword evidence="3" id="KW-0479">Metal-binding</keyword>
<keyword evidence="2" id="KW-0235">DNA replication</keyword>
<dbReference type="GO" id="GO:0008156">
    <property type="term" value="P:negative regulation of DNA replication"/>
    <property type="evidence" value="ECO:0007669"/>
    <property type="project" value="UniProtKB-KW"/>
</dbReference>
<proteinExistence type="predicted"/>
<feature type="region of interest" description="Disordered" evidence="6">
    <location>
        <begin position="50"/>
        <end position="71"/>
    </location>
</feature>
<reference evidence="7 8" key="1">
    <citation type="submission" date="2019-07" db="EMBL/GenBank/DDBJ databases">
        <title>Genomic Encyclopedia of Type Strains, Phase III (KMG-III): the genomes of soil and plant-associated and newly described type strains.</title>
        <authorList>
            <person name="Whitman W."/>
        </authorList>
    </citation>
    <scope>NUCLEOTIDE SEQUENCE [LARGE SCALE GENOMIC DNA]</scope>
    <source>
        <strain evidence="7 8">BL24</strain>
    </source>
</reference>